<keyword evidence="3" id="KW-1133">Transmembrane helix</keyword>
<dbReference type="PANTHER" id="PTHR45138:SF9">
    <property type="entry name" value="DIGUANYLATE CYCLASE DGCM-RELATED"/>
    <property type="match status" value="1"/>
</dbReference>
<dbReference type="RefSeq" id="WP_252166399.1">
    <property type="nucleotide sequence ID" value="NZ_CP084930.1"/>
</dbReference>
<feature type="transmembrane region" description="Helical" evidence="3">
    <location>
        <begin position="63"/>
        <end position="83"/>
    </location>
</feature>
<proteinExistence type="predicted"/>
<dbReference type="InterPro" id="IPR000160">
    <property type="entry name" value="GGDEF_dom"/>
</dbReference>
<sequence>MRFDLLTLYALAIGTLLLSLGMTLWERRAHPCRSPELGCWAAAYGLLAAGCSLAIARTALPGWIGWAASNLVITSGYMLILIGVGRLEQRRHARLCLGLLLATGIAWILFGPAHRDAMWSHGSAVPIAIVCGATAWEIARADTLRPYRVVPVIVLVSGVHALFYLVRATLLPLLALRFGDGIMPAFAQLTMYEGVLYSVSMPMALLALIREEAQLEMTRVAHTDHLTGLANRHDFFARGAALLAGTAGPVALLAFDLDHFKAINDLHGHAAGDRVLRSFARIARATLPGEAVLARLGGEEFAALLPGVDREHARALGEMLAQRFGASREHDEAGLVRATVSIGVAARLHEQDRLDEMLAAADQALYRAKAAGRNRVELARPLLRPASLGRLHA</sequence>
<comment type="catalytic activity">
    <reaction evidence="2">
        <text>2 GTP = 3',3'-c-di-GMP + 2 diphosphate</text>
        <dbReference type="Rhea" id="RHEA:24898"/>
        <dbReference type="ChEBI" id="CHEBI:33019"/>
        <dbReference type="ChEBI" id="CHEBI:37565"/>
        <dbReference type="ChEBI" id="CHEBI:58805"/>
        <dbReference type="EC" id="2.7.7.65"/>
    </reaction>
</comment>
<dbReference type="EC" id="2.7.7.65" evidence="1"/>
<evidence type="ECO:0000313" key="5">
    <source>
        <dbReference type="EMBL" id="USI72592.1"/>
    </source>
</evidence>
<dbReference type="Proteomes" id="UP001056937">
    <property type="component" value="Chromosome 1"/>
</dbReference>
<dbReference type="Pfam" id="PF00990">
    <property type="entry name" value="GGDEF"/>
    <property type="match status" value="1"/>
</dbReference>
<protein>
    <recommendedName>
        <fullName evidence="1">diguanylate cyclase</fullName>
        <ecNumber evidence="1">2.7.7.65</ecNumber>
    </recommendedName>
</protein>
<feature type="domain" description="GGDEF" evidence="4">
    <location>
        <begin position="248"/>
        <end position="381"/>
    </location>
</feature>
<dbReference type="PROSITE" id="PS50887">
    <property type="entry name" value="GGDEF"/>
    <property type="match status" value="1"/>
</dbReference>
<dbReference type="SMART" id="SM00267">
    <property type="entry name" value="GGDEF"/>
    <property type="match status" value="1"/>
</dbReference>
<dbReference type="NCBIfam" id="TIGR00254">
    <property type="entry name" value="GGDEF"/>
    <property type="match status" value="1"/>
</dbReference>
<keyword evidence="6" id="KW-1185">Reference proteome</keyword>
<dbReference type="InterPro" id="IPR050469">
    <property type="entry name" value="Diguanylate_Cyclase"/>
</dbReference>
<feature type="transmembrane region" description="Helical" evidence="3">
    <location>
        <begin position="119"/>
        <end position="139"/>
    </location>
</feature>
<feature type="transmembrane region" description="Helical" evidence="3">
    <location>
        <begin position="37"/>
        <end position="57"/>
    </location>
</feature>
<feature type="transmembrane region" description="Helical" evidence="3">
    <location>
        <begin position="146"/>
        <end position="166"/>
    </location>
</feature>
<dbReference type="PANTHER" id="PTHR45138">
    <property type="entry name" value="REGULATORY COMPONENTS OF SENSORY TRANSDUCTION SYSTEM"/>
    <property type="match status" value="1"/>
</dbReference>
<gene>
    <name evidence="5" type="ORF">LHA26_15090</name>
</gene>
<dbReference type="SUPFAM" id="SSF55073">
    <property type="entry name" value="Nucleotide cyclase"/>
    <property type="match status" value="1"/>
</dbReference>
<dbReference type="Gene3D" id="3.30.70.270">
    <property type="match status" value="1"/>
</dbReference>
<reference evidence="5" key="1">
    <citation type="journal article" date="2022" name="Toxins">
        <title>Genomic Analysis of Sphingopyxis sp. USTB-05 for Biodegrading Cyanobacterial Hepatotoxins.</title>
        <authorList>
            <person name="Liu C."/>
            <person name="Xu Q."/>
            <person name="Zhao Z."/>
            <person name="Zhang H."/>
            <person name="Liu X."/>
            <person name="Yin C."/>
            <person name="Liu Y."/>
            <person name="Yan H."/>
        </authorList>
    </citation>
    <scope>NUCLEOTIDE SEQUENCE</scope>
    <source>
        <strain evidence="5">NBD5</strain>
    </source>
</reference>
<evidence type="ECO:0000256" key="1">
    <source>
        <dbReference type="ARBA" id="ARBA00012528"/>
    </source>
</evidence>
<dbReference type="CDD" id="cd01949">
    <property type="entry name" value="GGDEF"/>
    <property type="match status" value="1"/>
</dbReference>
<evidence type="ECO:0000313" key="6">
    <source>
        <dbReference type="Proteomes" id="UP001056937"/>
    </source>
</evidence>
<name>A0ABY4X6P2_9SPHN</name>
<dbReference type="InterPro" id="IPR043128">
    <property type="entry name" value="Rev_trsase/Diguanyl_cyclase"/>
</dbReference>
<keyword evidence="3" id="KW-0812">Transmembrane</keyword>
<feature type="transmembrane region" description="Helical" evidence="3">
    <location>
        <begin position="186"/>
        <end position="209"/>
    </location>
</feature>
<feature type="transmembrane region" description="Helical" evidence="3">
    <location>
        <begin position="95"/>
        <end position="113"/>
    </location>
</feature>
<evidence type="ECO:0000256" key="2">
    <source>
        <dbReference type="ARBA" id="ARBA00034247"/>
    </source>
</evidence>
<dbReference type="InterPro" id="IPR029787">
    <property type="entry name" value="Nucleotide_cyclase"/>
</dbReference>
<feature type="transmembrane region" description="Helical" evidence="3">
    <location>
        <begin position="6"/>
        <end position="25"/>
    </location>
</feature>
<keyword evidence="3" id="KW-0472">Membrane</keyword>
<organism evidence="5 6">
    <name type="scientific">Sphingomonas morindae</name>
    <dbReference type="NCBI Taxonomy" id="1541170"/>
    <lineage>
        <taxon>Bacteria</taxon>
        <taxon>Pseudomonadati</taxon>
        <taxon>Pseudomonadota</taxon>
        <taxon>Alphaproteobacteria</taxon>
        <taxon>Sphingomonadales</taxon>
        <taxon>Sphingomonadaceae</taxon>
        <taxon>Sphingomonas</taxon>
    </lineage>
</organism>
<evidence type="ECO:0000259" key="4">
    <source>
        <dbReference type="PROSITE" id="PS50887"/>
    </source>
</evidence>
<dbReference type="EMBL" id="CP084930">
    <property type="protein sequence ID" value="USI72592.1"/>
    <property type="molecule type" value="Genomic_DNA"/>
</dbReference>
<accession>A0ABY4X6P2</accession>
<evidence type="ECO:0000256" key="3">
    <source>
        <dbReference type="SAM" id="Phobius"/>
    </source>
</evidence>